<accession>A0A0D9WVT2</accession>
<dbReference type="EnsemblPlants" id="LPERR07G03500.1">
    <property type="protein sequence ID" value="LPERR07G03500.1"/>
    <property type="gene ID" value="LPERR07G03500"/>
</dbReference>
<dbReference type="Gene3D" id="3.40.50.1820">
    <property type="entry name" value="alpha/beta hydrolase"/>
    <property type="match status" value="1"/>
</dbReference>
<dbReference type="Proteomes" id="UP000032180">
    <property type="component" value="Chromosome 7"/>
</dbReference>
<dbReference type="Pfam" id="PF07859">
    <property type="entry name" value="Abhydrolase_3"/>
    <property type="match status" value="1"/>
</dbReference>
<dbReference type="PANTHER" id="PTHR23024">
    <property type="entry name" value="ARYLACETAMIDE DEACETYLASE"/>
    <property type="match status" value="1"/>
</dbReference>
<name>A0A0D9WVT2_9ORYZ</name>
<dbReference type="InterPro" id="IPR013094">
    <property type="entry name" value="AB_hydrolase_3"/>
</dbReference>
<reference evidence="2" key="3">
    <citation type="submission" date="2015-04" db="UniProtKB">
        <authorList>
            <consortium name="EnsemblPlants"/>
        </authorList>
    </citation>
    <scope>IDENTIFICATION</scope>
</reference>
<evidence type="ECO:0000259" key="1">
    <source>
        <dbReference type="Pfam" id="PF07859"/>
    </source>
</evidence>
<dbReference type="GO" id="GO:0016787">
    <property type="term" value="F:hydrolase activity"/>
    <property type="evidence" value="ECO:0007669"/>
    <property type="project" value="InterPro"/>
</dbReference>
<evidence type="ECO:0000313" key="2">
    <source>
        <dbReference type="EnsemblPlants" id="LPERR07G03500.1"/>
    </source>
</evidence>
<dbReference type="HOGENOM" id="CLU_012494_22_1_1"/>
<dbReference type="SUPFAM" id="SSF53474">
    <property type="entry name" value="alpha/beta-Hydrolases"/>
    <property type="match status" value="1"/>
</dbReference>
<dbReference type="PANTHER" id="PTHR23024:SF149">
    <property type="entry name" value="OS07G0162500 PROTEIN"/>
    <property type="match status" value="1"/>
</dbReference>
<dbReference type="Gramene" id="LPERR07G03500.1">
    <property type="protein sequence ID" value="LPERR07G03500.1"/>
    <property type="gene ID" value="LPERR07G03500"/>
</dbReference>
<dbReference type="STRING" id="77586.A0A0D9WVT2"/>
<organism evidence="2 3">
    <name type="scientific">Leersia perrieri</name>
    <dbReference type="NCBI Taxonomy" id="77586"/>
    <lineage>
        <taxon>Eukaryota</taxon>
        <taxon>Viridiplantae</taxon>
        <taxon>Streptophyta</taxon>
        <taxon>Embryophyta</taxon>
        <taxon>Tracheophyta</taxon>
        <taxon>Spermatophyta</taxon>
        <taxon>Magnoliopsida</taxon>
        <taxon>Liliopsida</taxon>
        <taxon>Poales</taxon>
        <taxon>Poaceae</taxon>
        <taxon>BOP clade</taxon>
        <taxon>Oryzoideae</taxon>
        <taxon>Oryzeae</taxon>
        <taxon>Oryzinae</taxon>
        <taxon>Leersia</taxon>
    </lineage>
</organism>
<protein>
    <recommendedName>
        <fullName evidence="1">Alpha/beta hydrolase fold-3 domain-containing protein</fullName>
    </recommendedName>
</protein>
<dbReference type="InterPro" id="IPR050466">
    <property type="entry name" value="Carboxylest/Gibb_receptor"/>
</dbReference>
<dbReference type="AlphaFoldDB" id="A0A0D9WVT2"/>
<dbReference type="InterPro" id="IPR029058">
    <property type="entry name" value="AB_hydrolase_fold"/>
</dbReference>
<reference evidence="3" key="2">
    <citation type="submission" date="2013-12" db="EMBL/GenBank/DDBJ databases">
        <authorList>
            <person name="Yu Y."/>
            <person name="Lee S."/>
            <person name="de Baynast K."/>
            <person name="Wissotski M."/>
            <person name="Liu L."/>
            <person name="Talag J."/>
            <person name="Goicoechea J."/>
            <person name="Angelova A."/>
            <person name="Jetty R."/>
            <person name="Kudrna D."/>
            <person name="Golser W."/>
            <person name="Rivera L."/>
            <person name="Zhang J."/>
            <person name="Wing R."/>
        </authorList>
    </citation>
    <scope>NUCLEOTIDE SEQUENCE</scope>
</reference>
<feature type="domain" description="Alpha/beta hydrolase fold-3" evidence="1">
    <location>
        <begin position="92"/>
        <end position="311"/>
    </location>
</feature>
<evidence type="ECO:0000313" key="3">
    <source>
        <dbReference type="Proteomes" id="UP000032180"/>
    </source>
</evidence>
<keyword evidence="3" id="KW-1185">Reference proteome</keyword>
<proteinExistence type="predicted"/>
<sequence length="338" mass="36347">MASSPLDTNAPPPEQQQKPYVVEDCRGALQVLSDGTVIRAAAPPPFAASFLGDLDDGRVEWKDAVYDTTHGLVVRMYKPTAPASDESKLPVVVFFHGGGFCIGSCTWPNFHAGCLRLAASLPAAVLSFDYRLSPEHRLPAAHHDAAAALIWLRTQLLSNPWLSNSADHRRVFVSGESAGGNFAHHLAVQFGSHGLDPIQIAGYILLMPAFTSTKPTSSELAAADTAFLTREICDRYCRLALPAGADRDHPLLNPFGPASRSLEAAEVGRMLVVAADGDLLRDSNVEYAERMKAMGKDVELVVFAGEEHAFFGVKPMSPATGELVEIIRRFIAGAGEDE</sequence>
<dbReference type="eggNOG" id="KOG1515">
    <property type="taxonomic scope" value="Eukaryota"/>
</dbReference>
<reference evidence="2 3" key="1">
    <citation type="submission" date="2012-08" db="EMBL/GenBank/DDBJ databases">
        <title>Oryza genome evolution.</title>
        <authorList>
            <person name="Wing R.A."/>
        </authorList>
    </citation>
    <scope>NUCLEOTIDE SEQUENCE</scope>
</reference>